<dbReference type="Gene3D" id="2.60.40.10">
    <property type="entry name" value="Immunoglobulins"/>
    <property type="match status" value="2"/>
</dbReference>
<sequence length="640" mass="68197">MIISHTVGREYIDSHFHKENVHLLSFYNYFRFLFVIVKLKLIWFPLPAPCPVQSVSNTLNCSTNKLSVSWLPGSMPVNYSATVLSPNGTALNCVTEASSCSVSTLQCGQQYTVTVKAVSSTCESSSSVPAIDVCQHTNPSPFFPFLSAPCAPTNVSASLLCENNTAEVSWQPSLGATSYHVAAGCSSNGSSCNISSLQCGETYSVSVTGQGENCPTPCVPENIQDHLDCPSGVLNLTWQSTGHFLQFHASLRSKTGHITGCTTAKPYCVVHNMNCDMTYEVTVKAQDKACNSSLSPVKTVIAAPCPLSSFLPVINCATGVASITWNTSVTGLVHSVTAVDAAGQKHNCSGTNKGCNLSSLKCGTEYNVTITPSRNECVGKSSPTEMIKTGKDTNIYLLLKSKFIFDCFSDGAEDYIVMATDSLGAVQTFDCNSRTDGTCSLPPLPCSQNLTFTLIAQDQQCTSSPSNIVVTETVNCENGTMTITWSGVPGAITYTAMIEEINGGKPSCCTTSKSGCEISGLICNSSESQGLITRTGTHKSQHVPFLLVPCVPERLEANLRCSNNVASMSWGFSNGGQLYTVTAVGTDGHVDQCRSPDSKCDLLNLHCGEHYTATVTAEDIECKSRPSESVTIKTGKILNK</sequence>
<evidence type="ECO:0000259" key="1">
    <source>
        <dbReference type="PROSITE" id="PS50853"/>
    </source>
</evidence>
<reference key="1">
    <citation type="journal article" date="2007" name="Nature">
        <title>The medaka draft genome and insights into vertebrate genome evolution.</title>
        <authorList>
            <person name="Kasahara M."/>
            <person name="Naruse K."/>
            <person name="Sasaki S."/>
            <person name="Nakatani Y."/>
            <person name="Qu W."/>
            <person name="Ahsan B."/>
            <person name="Yamada T."/>
            <person name="Nagayasu Y."/>
            <person name="Doi K."/>
            <person name="Kasai Y."/>
            <person name="Jindo T."/>
            <person name="Kobayashi D."/>
            <person name="Shimada A."/>
            <person name="Toyoda A."/>
            <person name="Kuroki Y."/>
            <person name="Fujiyama A."/>
            <person name="Sasaki T."/>
            <person name="Shimizu A."/>
            <person name="Asakawa S."/>
            <person name="Shimizu N."/>
            <person name="Hashimoto S."/>
            <person name="Yang J."/>
            <person name="Lee Y."/>
            <person name="Matsushima K."/>
            <person name="Sugano S."/>
            <person name="Sakaizumi M."/>
            <person name="Narita T."/>
            <person name="Ohishi K."/>
            <person name="Haga S."/>
            <person name="Ohta F."/>
            <person name="Nomoto H."/>
            <person name="Nogata K."/>
            <person name="Morishita T."/>
            <person name="Endo T."/>
            <person name="Shin-I T."/>
            <person name="Takeda H."/>
            <person name="Morishita S."/>
            <person name="Kohara Y."/>
        </authorList>
    </citation>
    <scope>NUCLEOTIDE SEQUENCE [LARGE SCALE GENOMIC DNA]</scope>
    <source>
        <strain>Hd-rR</strain>
    </source>
</reference>
<feature type="domain" description="Fibronectin type-III" evidence="1">
    <location>
        <begin position="48"/>
        <end position="140"/>
    </location>
</feature>
<reference evidence="2" key="3">
    <citation type="submission" date="2025-08" db="UniProtKB">
        <authorList>
            <consortium name="Ensembl"/>
        </authorList>
    </citation>
    <scope>IDENTIFICATION</scope>
    <source>
        <strain evidence="2">HNI</strain>
    </source>
</reference>
<organism evidence="2 3">
    <name type="scientific">Oryzias latipes</name>
    <name type="common">Japanese rice fish</name>
    <name type="synonym">Japanese killifish</name>
    <dbReference type="NCBI Taxonomy" id="8090"/>
    <lineage>
        <taxon>Eukaryota</taxon>
        <taxon>Metazoa</taxon>
        <taxon>Chordata</taxon>
        <taxon>Craniata</taxon>
        <taxon>Vertebrata</taxon>
        <taxon>Euteleostomi</taxon>
        <taxon>Actinopterygii</taxon>
        <taxon>Neopterygii</taxon>
        <taxon>Teleostei</taxon>
        <taxon>Neoteleostei</taxon>
        <taxon>Acanthomorphata</taxon>
        <taxon>Ovalentaria</taxon>
        <taxon>Atherinomorphae</taxon>
        <taxon>Beloniformes</taxon>
        <taxon>Adrianichthyidae</taxon>
        <taxon>Oryziinae</taxon>
        <taxon>Oryzias</taxon>
    </lineage>
</organism>
<dbReference type="PROSITE" id="PS50853">
    <property type="entry name" value="FN3"/>
    <property type="match status" value="1"/>
</dbReference>
<name>A0A3P9KAH4_ORYLA</name>
<accession>A0A3P9KAH4</accession>
<evidence type="ECO:0000313" key="3">
    <source>
        <dbReference type="Proteomes" id="UP000265180"/>
    </source>
</evidence>
<dbReference type="InterPro" id="IPR036116">
    <property type="entry name" value="FN3_sf"/>
</dbReference>
<protein>
    <recommendedName>
        <fullName evidence="1">Fibronectin type-III domain-containing protein</fullName>
    </recommendedName>
</protein>
<dbReference type="InterPro" id="IPR013783">
    <property type="entry name" value="Ig-like_fold"/>
</dbReference>
<dbReference type="AlphaFoldDB" id="A0A3P9KAH4"/>
<dbReference type="PANTHER" id="PTHR47135:SF3">
    <property type="entry name" value="FIBRONECTIN TYPE-III DOMAIN-CONTAINING PROTEIN"/>
    <property type="match status" value="1"/>
</dbReference>
<dbReference type="Ensembl" id="ENSORLT00020006557.1">
    <property type="protein sequence ID" value="ENSORLP00020005276.1"/>
    <property type="gene ID" value="ENSORLG00020006085.1"/>
</dbReference>
<evidence type="ECO:0000313" key="2">
    <source>
        <dbReference type="Ensembl" id="ENSORLP00020005276.1"/>
    </source>
</evidence>
<reference evidence="2 3" key="2">
    <citation type="submission" date="2017-04" db="EMBL/GenBank/DDBJ databases">
        <title>CpG methylation of centromeres and impact of large insertions on vertebrate speciation.</title>
        <authorList>
            <person name="Ichikawa K."/>
            <person name="Yoshimura J."/>
            <person name="Morishita S."/>
        </authorList>
    </citation>
    <scope>NUCLEOTIDE SEQUENCE</scope>
    <source>
        <strain evidence="2 3">HNI</strain>
    </source>
</reference>
<dbReference type="SUPFAM" id="SSF49265">
    <property type="entry name" value="Fibronectin type III"/>
    <property type="match status" value="3"/>
</dbReference>
<dbReference type="InterPro" id="IPR003961">
    <property type="entry name" value="FN3_dom"/>
</dbReference>
<dbReference type="PANTHER" id="PTHR47135">
    <property type="entry name" value="FIBRONECTIN TYPE III DOMAIN-CONTAINING PROTEIN 7"/>
    <property type="match status" value="1"/>
</dbReference>
<dbReference type="Proteomes" id="UP000265180">
    <property type="component" value="Chromosome 4"/>
</dbReference>
<dbReference type="Pfam" id="PF00041">
    <property type="entry name" value="fn3"/>
    <property type="match status" value="1"/>
</dbReference>
<dbReference type="SMART" id="SM00060">
    <property type="entry name" value="FN3"/>
    <property type="match status" value="5"/>
</dbReference>
<reference evidence="2" key="4">
    <citation type="submission" date="2025-09" db="UniProtKB">
        <authorList>
            <consortium name="Ensembl"/>
        </authorList>
    </citation>
    <scope>IDENTIFICATION</scope>
    <source>
        <strain evidence="2">HNI</strain>
    </source>
</reference>
<proteinExistence type="predicted"/>